<dbReference type="PROSITE" id="PS51257">
    <property type="entry name" value="PROKAR_LIPOPROTEIN"/>
    <property type="match status" value="1"/>
</dbReference>
<protein>
    <recommendedName>
        <fullName evidence="3">Lipoprotein</fullName>
    </recommendedName>
</protein>
<name>A0A1X7AAG7_9RHOB</name>
<dbReference type="OrthoDB" id="6237231at2"/>
<reference evidence="1 2" key="1">
    <citation type="submission" date="2017-03" db="EMBL/GenBank/DDBJ databases">
        <authorList>
            <person name="Afonso C.L."/>
            <person name="Miller P.J."/>
            <person name="Scott M.A."/>
            <person name="Spackman E."/>
            <person name="Goraichik I."/>
            <person name="Dimitrov K.M."/>
            <person name="Suarez D.L."/>
            <person name="Swayne D.E."/>
        </authorList>
    </citation>
    <scope>NUCLEOTIDE SEQUENCE [LARGE SCALE GENOMIC DNA]</scope>
    <source>
        <strain evidence="1 2">CECT 7751</strain>
    </source>
</reference>
<evidence type="ECO:0000313" key="2">
    <source>
        <dbReference type="Proteomes" id="UP000193963"/>
    </source>
</evidence>
<dbReference type="Gene3D" id="2.40.360.10">
    <property type="entry name" value="YmcC-like"/>
    <property type="match status" value="1"/>
</dbReference>
<dbReference type="InterPro" id="IPR023373">
    <property type="entry name" value="YmcC_sf"/>
</dbReference>
<proteinExistence type="predicted"/>
<evidence type="ECO:0000313" key="1">
    <source>
        <dbReference type="EMBL" id="SLN74341.1"/>
    </source>
</evidence>
<dbReference type="AlphaFoldDB" id="A0A1X7AAG7"/>
<accession>A0A1X7AAG7</accession>
<sequence>MRMPLRSGRSFVIFGVALALLAGCSSDGERQRDMRTAWHHFVPFTGAAPVSPGYRALEAAGAPVLMLRETGLGRTQALRRVPGQGAGGVVSWRAPAGSEYDFLNGVLVATRGLPQDLVSADVSALLARIDSGQGGRADRFESRLDGDGQVVIAAYVCDVTITAARVRESCTGPRDRFVNSYATGTGSAMAGSVQRIAPGTGATFSMRGGE</sequence>
<dbReference type="SUPFAM" id="SSF159270">
    <property type="entry name" value="YmcC-like"/>
    <property type="match status" value="1"/>
</dbReference>
<dbReference type="Pfam" id="PF11102">
    <property type="entry name" value="YjbF"/>
    <property type="match status" value="1"/>
</dbReference>
<keyword evidence="2" id="KW-1185">Reference proteome</keyword>
<dbReference type="EMBL" id="FWFN01000012">
    <property type="protein sequence ID" value="SLN74341.1"/>
    <property type="molecule type" value="Genomic_DNA"/>
</dbReference>
<dbReference type="Proteomes" id="UP000193963">
    <property type="component" value="Unassembled WGS sequence"/>
</dbReference>
<gene>
    <name evidence="1" type="ORF">PSM7751_04134</name>
</gene>
<evidence type="ECO:0008006" key="3">
    <source>
        <dbReference type="Google" id="ProtNLM"/>
    </source>
</evidence>
<organism evidence="1 2">
    <name type="scientific">Pseudooceanicola marinus</name>
    <dbReference type="NCBI Taxonomy" id="396013"/>
    <lineage>
        <taxon>Bacteria</taxon>
        <taxon>Pseudomonadati</taxon>
        <taxon>Pseudomonadota</taxon>
        <taxon>Alphaproteobacteria</taxon>
        <taxon>Rhodobacterales</taxon>
        <taxon>Paracoccaceae</taxon>
        <taxon>Pseudooceanicola</taxon>
    </lineage>
</organism>
<dbReference type="InterPro" id="IPR021308">
    <property type="entry name" value="GfcB"/>
</dbReference>
<dbReference type="RefSeq" id="WP_143515666.1">
    <property type="nucleotide sequence ID" value="NZ_FWFN01000012.1"/>
</dbReference>